<evidence type="ECO:0000256" key="1">
    <source>
        <dbReference type="SAM" id="Phobius"/>
    </source>
</evidence>
<organism evidence="2">
    <name type="scientific">Salmonella phage SalP219</name>
    <dbReference type="NCBI Taxonomy" id="3158864"/>
    <lineage>
        <taxon>Viruses</taxon>
        <taxon>Duplodnaviria</taxon>
        <taxon>Heunggongvirae</taxon>
        <taxon>Uroviricota</taxon>
        <taxon>Caudoviricetes</taxon>
        <taxon>Vequintavirinae</taxon>
        <taxon>Seunavirus</taxon>
    </lineage>
</organism>
<feature type="transmembrane region" description="Helical" evidence="1">
    <location>
        <begin position="32"/>
        <end position="52"/>
    </location>
</feature>
<keyword evidence="1" id="KW-1133">Transmembrane helix</keyword>
<feature type="transmembrane region" description="Helical" evidence="1">
    <location>
        <begin position="7"/>
        <end position="26"/>
    </location>
</feature>
<reference evidence="2" key="1">
    <citation type="submission" date="2024-04" db="EMBL/GenBank/DDBJ databases">
        <authorList>
            <person name="Jaglan A.B."/>
            <person name="Vashisth M."/>
            <person name="Anand T."/>
            <person name="Virmani N."/>
            <person name="Bera B."/>
            <person name="Vaid R."/>
        </authorList>
    </citation>
    <scope>NUCLEOTIDE SEQUENCE</scope>
</reference>
<keyword evidence="1" id="KW-0472">Membrane</keyword>
<proteinExistence type="predicted"/>
<accession>A0AAU7PIS7</accession>
<protein>
    <submittedName>
        <fullName evidence="2">Membrane protein</fullName>
    </submittedName>
</protein>
<name>A0AAU7PIS7_9CAUD</name>
<dbReference type="EMBL" id="PP595732">
    <property type="protein sequence ID" value="XBS49824.1"/>
    <property type="molecule type" value="Genomic_DNA"/>
</dbReference>
<keyword evidence="1" id="KW-0812">Transmembrane</keyword>
<sequence length="67" mass="7425">MKYYLNGVGLFVFLCFIFGFAVPTLVSAKDTLLVMGGFALVFSAPVVVWYWLRKVFIKRGGVNAAKS</sequence>
<evidence type="ECO:0000313" key="2">
    <source>
        <dbReference type="EMBL" id="XBS49824.1"/>
    </source>
</evidence>